<dbReference type="GO" id="GO:0016567">
    <property type="term" value="P:protein ubiquitination"/>
    <property type="evidence" value="ECO:0007669"/>
    <property type="project" value="UniProtKB-UniPathway"/>
</dbReference>
<keyword evidence="1" id="KW-0479">Metal-binding</keyword>
<proteinExistence type="predicted"/>
<accession>A0A2N5S205</accession>
<dbReference type="Gene3D" id="3.30.40.10">
    <property type="entry name" value="Zinc/RING finger domain, C3HC4 (zinc finger)"/>
    <property type="match status" value="1"/>
</dbReference>
<evidence type="ECO:0000256" key="2">
    <source>
        <dbReference type="ARBA" id="ARBA00022771"/>
    </source>
</evidence>
<dbReference type="AlphaFoldDB" id="A0A2N5S205"/>
<dbReference type="Proteomes" id="UP000235388">
    <property type="component" value="Unassembled WGS sequence"/>
</dbReference>
<keyword evidence="8" id="KW-1185">Reference proteome</keyword>
<dbReference type="SUPFAM" id="SSF57850">
    <property type="entry name" value="RING/U-box"/>
    <property type="match status" value="1"/>
</dbReference>
<dbReference type="OrthoDB" id="8062037at2759"/>
<evidence type="ECO:0000313" key="7">
    <source>
        <dbReference type="EMBL" id="PLW07287.1"/>
    </source>
</evidence>
<comment type="caution">
    <text evidence="7">The sequence shown here is derived from an EMBL/GenBank/DDBJ whole genome shotgun (WGS) entry which is preliminary data.</text>
</comment>
<sequence>MTKSQSKSSRSAPDSGWEAESSAQPDHSPEHTSGDTCGVCLCDLEEDQAIRTFASCEHRYHKGCIDEWNQRQPTCPTCRTEDPEIRSNIEERARSEAEQRARNRYEDQLWRLEELVQENETYLTRNNPGHCGSSRANILESNEDRLARVKKLVKKHEAFLRKNDCSSSRLMKNVDTGNDFESRLNRVERLATYQKGWLEQERLEFESASESD</sequence>
<name>A0A2N5S205_9BASI</name>
<dbReference type="UniPathway" id="UPA00143"/>
<dbReference type="InterPro" id="IPR053238">
    <property type="entry name" value="RING-H2_zinc_finger"/>
</dbReference>
<dbReference type="Pfam" id="PF13639">
    <property type="entry name" value="zf-RING_2"/>
    <property type="match status" value="1"/>
</dbReference>
<feature type="compositionally biased region" description="Polar residues" evidence="5">
    <location>
        <begin position="1"/>
        <end position="12"/>
    </location>
</feature>
<dbReference type="InterPro" id="IPR001841">
    <property type="entry name" value="Znf_RING"/>
</dbReference>
<evidence type="ECO:0000313" key="8">
    <source>
        <dbReference type="Proteomes" id="UP000235388"/>
    </source>
</evidence>
<keyword evidence="2 4" id="KW-0863">Zinc-finger</keyword>
<feature type="domain" description="RING-type" evidence="6">
    <location>
        <begin position="37"/>
        <end position="79"/>
    </location>
</feature>
<protein>
    <recommendedName>
        <fullName evidence="6">RING-type domain-containing protein</fullName>
    </recommendedName>
</protein>
<feature type="region of interest" description="Disordered" evidence="5">
    <location>
        <begin position="1"/>
        <end position="34"/>
    </location>
</feature>
<evidence type="ECO:0000256" key="1">
    <source>
        <dbReference type="ARBA" id="ARBA00022723"/>
    </source>
</evidence>
<dbReference type="STRING" id="200324.A0A2N5S205"/>
<evidence type="ECO:0000259" key="6">
    <source>
        <dbReference type="PROSITE" id="PS50089"/>
    </source>
</evidence>
<dbReference type="PANTHER" id="PTHR14155">
    <property type="entry name" value="RING FINGER DOMAIN-CONTAINING"/>
    <property type="match status" value="1"/>
</dbReference>
<gene>
    <name evidence="7" type="ORF">PCANC_23875</name>
</gene>
<evidence type="ECO:0000256" key="4">
    <source>
        <dbReference type="PROSITE-ProRule" id="PRU00175"/>
    </source>
</evidence>
<dbReference type="PROSITE" id="PS50089">
    <property type="entry name" value="ZF_RING_2"/>
    <property type="match status" value="1"/>
</dbReference>
<reference evidence="7 8" key="1">
    <citation type="submission" date="2017-11" db="EMBL/GenBank/DDBJ databases">
        <title>De novo assembly and phasing of dikaryotic genomes from two isolates of Puccinia coronata f. sp. avenae, the causal agent of oat crown rust.</title>
        <authorList>
            <person name="Miller M.E."/>
            <person name="Zhang Y."/>
            <person name="Omidvar V."/>
            <person name="Sperschneider J."/>
            <person name="Schwessinger B."/>
            <person name="Raley C."/>
            <person name="Palmer J.M."/>
            <person name="Garnica D."/>
            <person name="Upadhyaya N."/>
            <person name="Rathjen J."/>
            <person name="Taylor J.M."/>
            <person name="Park R.F."/>
            <person name="Dodds P.N."/>
            <person name="Hirsch C.D."/>
            <person name="Kianian S.F."/>
            <person name="Figueroa M."/>
        </authorList>
    </citation>
    <scope>NUCLEOTIDE SEQUENCE [LARGE SCALE GENOMIC DNA]</scope>
    <source>
        <strain evidence="7">12NC29</strain>
    </source>
</reference>
<dbReference type="PANTHER" id="PTHR14155:SF627">
    <property type="entry name" value="OS06G0192800 PROTEIN"/>
    <property type="match status" value="1"/>
</dbReference>
<dbReference type="EMBL" id="PGCJ01001239">
    <property type="protein sequence ID" value="PLW07287.1"/>
    <property type="molecule type" value="Genomic_DNA"/>
</dbReference>
<dbReference type="SMART" id="SM00184">
    <property type="entry name" value="RING"/>
    <property type="match status" value="1"/>
</dbReference>
<evidence type="ECO:0000256" key="3">
    <source>
        <dbReference type="ARBA" id="ARBA00022833"/>
    </source>
</evidence>
<dbReference type="GO" id="GO:0008270">
    <property type="term" value="F:zinc ion binding"/>
    <property type="evidence" value="ECO:0007669"/>
    <property type="project" value="UniProtKB-KW"/>
</dbReference>
<keyword evidence="3" id="KW-0862">Zinc</keyword>
<evidence type="ECO:0000256" key="5">
    <source>
        <dbReference type="SAM" id="MobiDB-lite"/>
    </source>
</evidence>
<organism evidence="7 8">
    <name type="scientific">Puccinia coronata f. sp. avenae</name>
    <dbReference type="NCBI Taxonomy" id="200324"/>
    <lineage>
        <taxon>Eukaryota</taxon>
        <taxon>Fungi</taxon>
        <taxon>Dikarya</taxon>
        <taxon>Basidiomycota</taxon>
        <taxon>Pucciniomycotina</taxon>
        <taxon>Pucciniomycetes</taxon>
        <taxon>Pucciniales</taxon>
        <taxon>Pucciniaceae</taxon>
        <taxon>Puccinia</taxon>
    </lineage>
</organism>
<dbReference type="InterPro" id="IPR013083">
    <property type="entry name" value="Znf_RING/FYVE/PHD"/>
</dbReference>